<proteinExistence type="predicted"/>
<evidence type="ECO:0000313" key="3">
    <source>
        <dbReference type="Proteomes" id="UP000602653"/>
    </source>
</evidence>
<feature type="domain" description="Microcin J25-processing protein McjB C-terminal" evidence="1">
    <location>
        <begin position="30"/>
        <end position="127"/>
    </location>
</feature>
<dbReference type="EMBL" id="CP070228">
    <property type="protein sequence ID" value="QRV02827.1"/>
    <property type="molecule type" value="Genomic_DNA"/>
</dbReference>
<protein>
    <submittedName>
        <fullName evidence="2">Lasso peptide biosynthesis B2 protein</fullName>
    </submittedName>
</protein>
<sequence length="139" mass="15751">MSSPVYMEERVKLNVKETLITKLATISAFWLVKLKPNQLLRVLTRVSVRKGEATYAQAQHLRNAINSVSPRCAGNGCLQRSVAMMLLARFYSLPLVWRTGFRVNPFIAHAWVEFDNQPVGEKLDLSKFMISLQTGGIRD</sequence>
<organism evidence="2 3">
    <name type="scientific">Arcanobacterium phocisimile</name>
    <dbReference type="NCBI Taxonomy" id="1302235"/>
    <lineage>
        <taxon>Bacteria</taxon>
        <taxon>Bacillati</taxon>
        <taxon>Actinomycetota</taxon>
        <taxon>Actinomycetes</taxon>
        <taxon>Actinomycetales</taxon>
        <taxon>Actinomycetaceae</taxon>
        <taxon>Arcanobacterium</taxon>
    </lineage>
</organism>
<dbReference type="InterPro" id="IPR053521">
    <property type="entry name" value="McjB-like"/>
</dbReference>
<evidence type="ECO:0000259" key="1">
    <source>
        <dbReference type="Pfam" id="PF13471"/>
    </source>
</evidence>
<evidence type="ECO:0000313" key="2">
    <source>
        <dbReference type="EMBL" id="QRV02827.1"/>
    </source>
</evidence>
<accession>A0ABX7IIA2</accession>
<reference evidence="2 3" key="1">
    <citation type="submission" date="2021-02" db="EMBL/GenBank/DDBJ databases">
        <title>Complete Genome Sequence of Arcanobacterium phocisimile strain DSM 26142T from a harbour seal.</title>
        <authorList>
            <person name="Borowiak M."/>
            <person name="Alssahen M."/>
            <person name="Malorny B."/>
            <person name="Laemmler C."/>
            <person name="Siebert U."/>
            <person name="Ploetz M."/>
            <person name="Abdulmawjood A."/>
        </authorList>
    </citation>
    <scope>NUCLEOTIDE SEQUENCE [LARGE SCALE GENOMIC DNA]</scope>
    <source>
        <strain evidence="2 3">DSM 26142</strain>
    </source>
</reference>
<name>A0ABX7IIA2_9ACTO</name>
<dbReference type="NCBIfam" id="NF033537">
    <property type="entry name" value="lasso_biosyn_B2"/>
    <property type="match status" value="1"/>
</dbReference>
<dbReference type="InterPro" id="IPR032708">
    <property type="entry name" value="McjB_C"/>
</dbReference>
<dbReference type="Pfam" id="PF13471">
    <property type="entry name" value="Transglut_core3"/>
    <property type="match status" value="1"/>
</dbReference>
<dbReference type="Proteomes" id="UP000602653">
    <property type="component" value="Chromosome"/>
</dbReference>
<keyword evidence="3" id="KW-1185">Reference proteome</keyword>
<gene>
    <name evidence="2" type="ORF">JTE88_03635</name>
</gene>